<accession>A0A7X1LPY1</accession>
<dbReference type="AlphaFoldDB" id="A0A7X1LPY1"/>
<organism evidence="2 3">
    <name type="scientific">Streptomyces mexicanus</name>
    <dbReference type="NCBI Taxonomy" id="178566"/>
    <lineage>
        <taxon>Bacteria</taxon>
        <taxon>Bacillati</taxon>
        <taxon>Actinomycetota</taxon>
        <taxon>Actinomycetes</taxon>
        <taxon>Kitasatosporales</taxon>
        <taxon>Streptomycetaceae</taxon>
        <taxon>Streptomyces</taxon>
    </lineage>
</organism>
<proteinExistence type="predicted"/>
<keyword evidence="3" id="KW-1185">Reference proteome</keyword>
<dbReference type="RefSeq" id="WP_185947057.1">
    <property type="nucleotide sequence ID" value="NZ_JACMHY010000002.1"/>
</dbReference>
<evidence type="ECO:0000256" key="1">
    <source>
        <dbReference type="SAM" id="MobiDB-lite"/>
    </source>
</evidence>
<protein>
    <submittedName>
        <fullName evidence="2">Uncharacterized protein</fullName>
    </submittedName>
</protein>
<name>A0A7X1LPY1_9ACTN</name>
<evidence type="ECO:0000313" key="2">
    <source>
        <dbReference type="EMBL" id="MBC2865044.1"/>
    </source>
</evidence>
<reference evidence="2 3" key="1">
    <citation type="submission" date="2020-08" db="EMBL/GenBank/DDBJ databases">
        <title>Whole-Genome Sequence of French Clinical Streptomyces mexicanus Strain Q0842.</title>
        <authorList>
            <person name="Boxberger M."/>
            <person name="La Scola B."/>
        </authorList>
    </citation>
    <scope>NUCLEOTIDE SEQUENCE [LARGE SCALE GENOMIC DNA]</scope>
    <source>
        <strain evidence="2 3">Marseille-Q0842</strain>
    </source>
</reference>
<feature type="region of interest" description="Disordered" evidence="1">
    <location>
        <begin position="167"/>
        <end position="203"/>
    </location>
</feature>
<dbReference type="Proteomes" id="UP000517694">
    <property type="component" value="Unassembled WGS sequence"/>
</dbReference>
<comment type="caution">
    <text evidence="2">The sequence shown here is derived from an EMBL/GenBank/DDBJ whole genome shotgun (WGS) entry which is preliminary data.</text>
</comment>
<sequence length="203" mass="22045">MEGFAKTEGELCLDCKVGPSPENACVERGLPIQMWHTPDCPQWTIMQIDWEASSRRVKEQDEWAKGVFPAAAERLEQAAAAIEPGTAAQPFIDALTELVQAQASTSGFVVLHRWAEIFCVAKVDLQASLGGGVCPALDGLHPSHTVSESPQVTGSFTGRLKRFRLPSLRRGQPPRSPAAQVKDEASRCARRTSPPWSVDAVVN</sequence>
<gene>
    <name evidence="2" type="ORF">H1R13_08525</name>
</gene>
<evidence type="ECO:0000313" key="3">
    <source>
        <dbReference type="Proteomes" id="UP000517694"/>
    </source>
</evidence>
<dbReference type="EMBL" id="JACMHY010000002">
    <property type="protein sequence ID" value="MBC2865044.1"/>
    <property type="molecule type" value="Genomic_DNA"/>
</dbReference>